<accession>A0A0G0HJZ1</accession>
<dbReference type="STRING" id="1618481.US54_C0001G0005"/>
<protein>
    <submittedName>
        <fullName evidence="1">Uncharacterized protein</fullName>
    </submittedName>
</protein>
<dbReference type="AlphaFoldDB" id="A0A0G0HJZ1"/>
<comment type="caution">
    <text evidence="1">The sequence shown here is derived from an EMBL/GenBank/DDBJ whole genome shotgun (WGS) entry which is preliminary data.</text>
</comment>
<name>A0A0G0HJZ1_9BACT</name>
<evidence type="ECO:0000313" key="2">
    <source>
        <dbReference type="Proteomes" id="UP000034471"/>
    </source>
</evidence>
<reference evidence="1 2" key="1">
    <citation type="journal article" date="2015" name="Nature">
        <title>rRNA introns, odd ribosomes, and small enigmatic genomes across a large radiation of phyla.</title>
        <authorList>
            <person name="Brown C.T."/>
            <person name="Hug L.A."/>
            <person name="Thomas B.C."/>
            <person name="Sharon I."/>
            <person name="Castelle C.J."/>
            <person name="Singh A."/>
            <person name="Wilkins M.J."/>
            <person name="Williams K.H."/>
            <person name="Banfield J.F."/>
        </authorList>
    </citation>
    <scope>NUCLEOTIDE SEQUENCE [LARGE SCALE GENOMIC DNA]</scope>
</reference>
<proteinExistence type="predicted"/>
<sequence>MIQNLLTYQEYQKIMNAVALVISENPKSHAAFDLSRLEYAQSAYESITKGRSISSIEQRSYLSNSVYSKGWFSISENEFDRLVNIYGEAVTKIAMIGGNFSSWLEKSLPNDQIIALGGACALESIDTKIIRILQQDNELSPLICQYITRMCLQFPTWTQVTGALIPRHGLNIMYDETFPWYLRFEEYGIQDAESVTQRVYDGIVHAVKRYVRLHDPNNILVTVPFTDLKLGTRGYLKNWFEMVEPYMRALEKKCRLSPANHDPDTHIKAWVLYTYFGPEILQIVKQYLKEKYATYYKQFHIDQATLHVRGKQIDHLDTERSNIWMHSVILQLTDTKLIKNWKKSFLTPFHCQEIAQYQWLLKNYTKLSVGFSGFLDFNYRGKLLHEDSAFTRKELKKILQEGLESKIFDSPLRMHTHNVDTTIAFLERFKNPNAIFVSKHILINFVKVKTKICNIRRKMTVTHNFINMFTKAKMLFQLLYKNKSIGQEDASLFTQEALQKIKKVFIQRFQSDFVLYKYLQVNNQNIIHNIEYIEQFFGDISYLHGKLKLNNRQKHLLFIQWVNKKIHVIVQGSQESLLKLERMKNEQELALKKIDVTMTRNFSHLQTDELSKHIEILPLSNNYFVSYMQQLLFIKPVRDAYINMVQIAGDTSKKKDEKELKIVEVIQRIFPVVQDSIRYIMLGGDYPWNARFKFQFEMVY</sequence>
<organism evidence="1 2">
    <name type="scientific">Candidatus Roizmanbacteria bacterium GW2011_GWA2_37_7</name>
    <dbReference type="NCBI Taxonomy" id="1618481"/>
    <lineage>
        <taxon>Bacteria</taxon>
        <taxon>Candidatus Roizmaniibacteriota</taxon>
    </lineage>
</organism>
<dbReference type="EMBL" id="LBTJ01000001">
    <property type="protein sequence ID" value="KKQ38880.1"/>
    <property type="molecule type" value="Genomic_DNA"/>
</dbReference>
<gene>
    <name evidence="1" type="ORF">US54_C0001G0005</name>
</gene>
<dbReference type="Proteomes" id="UP000034471">
    <property type="component" value="Unassembled WGS sequence"/>
</dbReference>
<evidence type="ECO:0000313" key="1">
    <source>
        <dbReference type="EMBL" id="KKQ38880.1"/>
    </source>
</evidence>